<organism evidence="2 3">
    <name type="scientific">Methylobacterium goesingense</name>
    <dbReference type="NCBI Taxonomy" id="243690"/>
    <lineage>
        <taxon>Bacteria</taxon>
        <taxon>Pseudomonadati</taxon>
        <taxon>Pseudomonadota</taxon>
        <taxon>Alphaproteobacteria</taxon>
        <taxon>Hyphomicrobiales</taxon>
        <taxon>Methylobacteriaceae</taxon>
        <taxon>Methylobacterium</taxon>
    </lineage>
</organism>
<dbReference type="Gene3D" id="1.10.10.10">
    <property type="entry name" value="Winged helix-like DNA-binding domain superfamily/Winged helix DNA-binding domain"/>
    <property type="match status" value="1"/>
</dbReference>
<accession>A0ABV2L144</accession>
<dbReference type="SUPFAM" id="SSF46894">
    <property type="entry name" value="C-terminal effector domain of the bipartite response regulators"/>
    <property type="match status" value="1"/>
</dbReference>
<dbReference type="RefSeq" id="WP_238275986.1">
    <property type="nucleotide sequence ID" value="NZ_BPQL01000011.1"/>
</dbReference>
<reference evidence="2 3" key="1">
    <citation type="submission" date="2024-06" db="EMBL/GenBank/DDBJ databases">
        <title>Genomic Encyclopedia of Type Strains, Phase IV (KMG-IV): sequencing the most valuable type-strain genomes for metagenomic binning, comparative biology and taxonomic classification.</title>
        <authorList>
            <person name="Goeker M."/>
        </authorList>
    </citation>
    <scope>NUCLEOTIDE SEQUENCE [LARGE SCALE GENOMIC DNA]</scope>
    <source>
        <strain evidence="2 3">DSM 21331</strain>
    </source>
</reference>
<name>A0ABV2L144_9HYPH</name>
<evidence type="ECO:0000313" key="2">
    <source>
        <dbReference type="EMBL" id="MET3691538.1"/>
    </source>
</evidence>
<dbReference type="InterPro" id="IPR016032">
    <property type="entry name" value="Sig_transdc_resp-reg_C-effctor"/>
</dbReference>
<sequence length="396" mass="42374">MSSGGLRIYCGRTRFRDQCITSKSIQSWKFSAVTAEFGQMDFEGLIDLIYEAAVLPELWPSVLDHLAEIAGAQGSVLITSDLQAHRWINSASLDQVMSDFATGGWGRANQRTVKLLSARHAGFVLEEDVYTPEEVEEDVLIRDFLRPRGLGWGVATAFPLSTGDTLIFSIERRFADGPVPRAATHALDLVRPHLGRAALLSARLKLERAYASVQTLELLGLPAAILGSGGRLQYRNGAFAGLVPQVVRDQRERIALVHPGGDALLADALLAQAGASARSIAVPAGDAHPAMVMHLLPMRGSAQDVFGGGTRLMVATPVMPRPVPGTELLSGLFDLTAAEARIARGIADGATLALLAAQQKVGVETIRSQVKAVFAKTGVTRQVDLARLISGFSLIR</sequence>
<dbReference type="EMBL" id="JBEPMM010000002">
    <property type="protein sequence ID" value="MET3691538.1"/>
    <property type="molecule type" value="Genomic_DNA"/>
</dbReference>
<dbReference type="InterPro" id="IPR036388">
    <property type="entry name" value="WH-like_DNA-bd_sf"/>
</dbReference>
<proteinExistence type="predicted"/>
<comment type="caution">
    <text evidence="2">The sequence shown here is derived from an EMBL/GenBank/DDBJ whole genome shotgun (WGS) entry which is preliminary data.</text>
</comment>
<gene>
    <name evidence="2" type="ORF">ABID43_001063</name>
</gene>
<feature type="domain" description="HTH luxR-type" evidence="1">
    <location>
        <begin position="332"/>
        <end position="389"/>
    </location>
</feature>
<evidence type="ECO:0000313" key="3">
    <source>
        <dbReference type="Proteomes" id="UP001549145"/>
    </source>
</evidence>
<dbReference type="SMART" id="SM00421">
    <property type="entry name" value="HTH_LUXR"/>
    <property type="match status" value="1"/>
</dbReference>
<dbReference type="InterPro" id="IPR000792">
    <property type="entry name" value="Tscrpt_reg_LuxR_C"/>
</dbReference>
<keyword evidence="3" id="KW-1185">Reference proteome</keyword>
<evidence type="ECO:0000259" key="1">
    <source>
        <dbReference type="SMART" id="SM00421"/>
    </source>
</evidence>
<keyword evidence="2" id="KW-0238">DNA-binding</keyword>
<protein>
    <submittedName>
        <fullName evidence="2">DNA-binding CsgD family transcriptional regulator</fullName>
    </submittedName>
</protein>
<dbReference type="Proteomes" id="UP001549145">
    <property type="component" value="Unassembled WGS sequence"/>
</dbReference>
<dbReference type="GO" id="GO:0003677">
    <property type="term" value="F:DNA binding"/>
    <property type="evidence" value="ECO:0007669"/>
    <property type="project" value="UniProtKB-KW"/>
</dbReference>